<dbReference type="OrthoDB" id="194358at2759"/>
<accession>A0A6A5VTN9</accession>
<dbReference type="InterPro" id="IPR010730">
    <property type="entry name" value="HET"/>
</dbReference>
<feature type="domain" description="Heterokaryon incompatibility" evidence="2">
    <location>
        <begin position="102"/>
        <end position="166"/>
    </location>
</feature>
<keyword evidence="4" id="KW-1185">Reference proteome</keyword>
<dbReference type="EMBL" id="ML976657">
    <property type="protein sequence ID" value="KAF1979949.1"/>
    <property type="molecule type" value="Genomic_DNA"/>
</dbReference>
<dbReference type="PANTHER" id="PTHR24148:SF73">
    <property type="entry name" value="HET DOMAIN PROTEIN (AFU_ORTHOLOGUE AFUA_8G01020)"/>
    <property type="match status" value="1"/>
</dbReference>
<evidence type="ECO:0000259" key="2">
    <source>
        <dbReference type="Pfam" id="PF06985"/>
    </source>
</evidence>
<gene>
    <name evidence="3" type="ORF">BU23DRAFT_637603</name>
</gene>
<feature type="region of interest" description="Disordered" evidence="1">
    <location>
        <begin position="27"/>
        <end position="46"/>
    </location>
</feature>
<dbReference type="InterPro" id="IPR052895">
    <property type="entry name" value="HetReg/Transcr_Mod"/>
</dbReference>
<protein>
    <recommendedName>
        <fullName evidence="2">Heterokaryon incompatibility domain-containing protein</fullName>
    </recommendedName>
</protein>
<dbReference type="Pfam" id="PF06985">
    <property type="entry name" value="HET"/>
    <property type="match status" value="1"/>
</dbReference>
<evidence type="ECO:0000313" key="3">
    <source>
        <dbReference type="EMBL" id="KAF1979949.1"/>
    </source>
</evidence>
<evidence type="ECO:0000313" key="4">
    <source>
        <dbReference type="Proteomes" id="UP000800036"/>
    </source>
</evidence>
<dbReference type="AlphaFoldDB" id="A0A6A5VTN9"/>
<evidence type="ECO:0000256" key="1">
    <source>
        <dbReference type="SAM" id="MobiDB-lite"/>
    </source>
</evidence>
<sequence>MYRRSGSNLQDRRYDSALRLLHSLSLKPSDGSKLNKEGSLSSESEEEAEIQNKPVYLEEHFIRYEPLDLDTDAIRLLRILPDEAGKPIRCTLRNTMITAERYTCLSYAWQPDYPRRTIEVDGAPLIVSDNLFQFLTVARKFKIVQPLWIDAVCLNQADTREKNHQV</sequence>
<proteinExistence type="predicted"/>
<name>A0A6A5VTN9_9PLEO</name>
<organism evidence="3 4">
    <name type="scientific">Bimuria novae-zelandiae CBS 107.79</name>
    <dbReference type="NCBI Taxonomy" id="1447943"/>
    <lineage>
        <taxon>Eukaryota</taxon>
        <taxon>Fungi</taxon>
        <taxon>Dikarya</taxon>
        <taxon>Ascomycota</taxon>
        <taxon>Pezizomycotina</taxon>
        <taxon>Dothideomycetes</taxon>
        <taxon>Pleosporomycetidae</taxon>
        <taxon>Pleosporales</taxon>
        <taxon>Massarineae</taxon>
        <taxon>Didymosphaeriaceae</taxon>
        <taxon>Bimuria</taxon>
    </lineage>
</organism>
<dbReference type="Proteomes" id="UP000800036">
    <property type="component" value="Unassembled WGS sequence"/>
</dbReference>
<dbReference type="PANTHER" id="PTHR24148">
    <property type="entry name" value="ANKYRIN REPEAT DOMAIN-CONTAINING PROTEIN 39 HOMOLOG-RELATED"/>
    <property type="match status" value="1"/>
</dbReference>
<reference evidence="3" key="1">
    <citation type="journal article" date="2020" name="Stud. Mycol.">
        <title>101 Dothideomycetes genomes: a test case for predicting lifestyles and emergence of pathogens.</title>
        <authorList>
            <person name="Haridas S."/>
            <person name="Albert R."/>
            <person name="Binder M."/>
            <person name="Bloem J."/>
            <person name="Labutti K."/>
            <person name="Salamov A."/>
            <person name="Andreopoulos B."/>
            <person name="Baker S."/>
            <person name="Barry K."/>
            <person name="Bills G."/>
            <person name="Bluhm B."/>
            <person name="Cannon C."/>
            <person name="Castanera R."/>
            <person name="Culley D."/>
            <person name="Daum C."/>
            <person name="Ezra D."/>
            <person name="Gonzalez J."/>
            <person name="Henrissat B."/>
            <person name="Kuo A."/>
            <person name="Liang C."/>
            <person name="Lipzen A."/>
            <person name="Lutzoni F."/>
            <person name="Magnuson J."/>
            <person name="Mondo S."/>
            <person name="Nolan M."/>
            <person name="Ohm R."/>
            <person name="Pangilinan J."/>
            <person name="Park H.-J."/>
            <person name="Ramirez L."/>
            <person name="Alfaro M."/>
            <person name="Sun H."/>
            <person name="Tritt A."/>
            <person name="Yoshinaga Y."/>
            <person name="Zwiers L.-H."/>
            <person name="Turgeon B."/>
            <person name="Goodwin S."/>
            <person name="Spatafora J."/>
            <person name="Crous P."/>
            <person name="Grigoriev I."/>
        </authorList>
    </citation>
    <scope>NUCLEOTIDE SEQUENCE</scope>
    <source>
        <strain evidence="3">CBS 107.79</strain>
    </source>
</reference>